<sequence length="142" mass="16209">MNTDNFSSEFEFEVEDVDKTLQNIENNVDCQNPANHQITNAYINNDADEMETTNYINQTNEDDMDENRHNGSLENNDDSFSQAEISIIQELRYENSDKTVAETVLQYLEVFVKDNLTKTALGKLLSILQGILPKPNRMPGTI</sequence>
<keyword evidence="3" id="KW-1185">Reference proteome</keyword>
<dbReference type="AlphaFoldDB" id="A0A834XL68"/>
<protein>
    <submittedName>
        <fullName evidence="2">Uncharacterized protein</fullName>
    </submittedName>
</protein>
<feature type="region of interest" description="Disordered" evidence="1">
    <location>
        <begin position="58"/>
        <end position="78"/>
    </location>
</feature>
<accession>A0A834XL68</accession>
<proteinExistence type="predicted"/>
<dbReference type="Proteomes" id="UP000639338">
    <property type="component" value="Unassembled WGS sequence"/>
</dbReference>
<evidence type="ECO:0000313" key="3">
    <source>
        <dbReference type="Proteomes" id="UP000639338"/>
    </source>
</evidence>
<gene>
    <name evidence="2" type="ORF">HCN44_007212</name>
</gene>
<evidence type="ECO:0000256" key="1">
    <source>
        <dbReference type="SAM" id="MobiDB-lite"/>
    </source>
</evidence>
<name>A0A834XL68_APHGI</name>
<dbReference type="EMBL" id="JACMRX010000005">
    <property type="protein sequence ID" value="KAF7988902.1"/>
    <property type="molecule type" value="Genomic_DNA"/>
</dbReference>
<organism evidence="2 3">
    <name type="scientific">Aphidius gifuensis</name>
    <name type="common">Parasitoid wasp</name>
    <dbReference type="NCBI Taxonomy" id="684658"/>
    <lineage>
        <taxon>Eukaryota</taxon>
        <taxon>Metazoa</taxon>
        <taxon>Ecdysozoa</taxon>
        <taxon>Arthropoda</taxon>
        <taxon>Hexapoda</taxon>
        <taxon>Insecta</taxon>
        <taxon>Pterygota</taxon>
        <taxon>Neoptera</taxon>
        <taxon>Endopterygota</taxon>
        <taxon>Hymenoptera</taxon>
        <taxon>Apocrita</taxon>
        <taxon>Ichneumonoidea</taxon>
        <taxon>Braconidae</taxon>
        <taxon>Aphidiinae</taxon>
        <taxon>Aphidius</taxon>
    </lineage>
</organism>
<comment type="caution">
    <text evidence="2">The sequence shown here is derived from an EMBL/GenBank/DDBJ whole genome shotgun (WGS) entry which is preliminary data.</text>
</comment>
<evidence type="ECO:0000313" key="2">
    <source>
        <dbReference type="EMBL" id="KAF7988902.1"/>
    </source>
</evidence>
<reference evidence="2 3" key="1">
    <citation type="submission" date="2020-08" db="EMBL/GenBank/DDBJ databases">
        <title>Aphidius gifuensis genome sequencing and assembly.</title>
        <authorList>
            <person name="Du Z."/>
        </authorList>
    </citation>
    <scope>NUCLEOTIDE SEQUENCE [LARGE SCALE GENOMIC DNA]</scope>
    <source>
        <strain evidence="2">YNYX2018</strain>
        <tissue evidence="2">Adults</tissue>
    </source>
</reference>